<dbReference type="EMBL" id="BAABBB010000007">
    <property type="protein sequence ID" value="GAA3525980.1"/>
    <property type="molecule type" value="Genomic_DNA"/>
</dbReference>
<comment type="caution">
    <text evidence="1">The sequence shown here is derived from an EMBL/GenBank/DDBJ whole genome shotgun (WGS) entry which is preliminary data.</text>
</comment>
<name>A0ABP6UZN8_9ACTN</name>
<proteinExistence type="predicted"/>
<dbReference type="NCBIfam" id="TIGR04076">
    <property type="entry name" value="TIGR04076 family protein"/>
    <property type="match status" value="1"/>
</dbReference>
<reference evidence="2" key="1">
    <citation type="journal article" date="2019" name="Int. J. Syst. Evol. Microbiol.">
        <title>The Global Catalogue of Microorganisms (GCM) 10K type strain sequencing project: providing services to taxonomists for standard genome sequencing and annotation.</title>
        <authorList>
            <consortium name="The Broad Institute Genomics Platform"/>
            <consortium name="The Broad Institute Genome Sequencing Center for Infectious Disease"/>
            <person name="Wu L."/>
            <person name="Ma J."/>
        </authorList>
    </citation>
    <scope>NUCLEOTIDE SEQUENCE [LARGE SCALE GENOMIC DNA]</scope>
    <source>
        <strain evidence="2">JCM 17460</strain>
    </source>
</reference>
<sequence>MTEPQAAPGFTAPAPRLRVVVDRAESPRCGLRVGDGVVIDGSTIVTHGREFCSAALAAVAPVLAARQYPLPVDDWLVRKPYVSCPHADDRVVLRIEELREECR</sequence>
<organism evidence="1 2">
    <name type="scientific">Nocardioides daeguensis</name>
    <dbReference type="NCBI Taxonomy" id="908359"/>
    <lineage>
        <taxon>Bacteria</taxon>
        <taxon>Bacillati</taxon>
        <taxon>Actinomycetota</taxon>
        <taxon>Actinomycetes</taxon>
        <taxon>Propionibacteriales</taxon>
        <taxon>Nocardioidaceae</taxon>
        <taxon>Nocardioides</taxon>
    </lineage>
</organism>
<gene>
    <name evidence="1" type="ORF">GCM10022263_13420</name>
</gene>
<dbReference type="InterPro" id="IPR023811">
    <property type="entry name" value="CHP04076"/>
</dbReference>
<dbReference type="Proteomes" id="UP001500301">
    <property type="component" value="Unassembled WGS sequence"/>
</dbReference>
<evidence type="ECO:0008006" key="3">
    <source>
        <dbReference type="Google" id="ProtNLM"/>
    </source>
</evidence>
<protein>
    <recommendedName>
        <fullName evidence="3">TIGR04076 family protein</fullName>
    </recommendedName>
</protein>
<dbReference type="RefSeq" id="WP_218233969.1">
    <property type="nucleotide sequence ID" value="NZ_BAABBB010000007.1"/>
</dbReference>
<accession>A0ABP6UZN8</accession>
<evidence type="ECO:0000313" key="2">
    <source>
        <dbReference type="Proteomes" id="UP001500301"/>
    </source>
</evidence>
<keyword evidence="2" id="KW-1185">Reference proteome</keyword>
<evidence type="ECO:0000313" key="1">
    <source>
        <dbReference type="EMBL" id="GAA3525980.1"/>
    </source>
</evidence>